<reference evidence="2" key="1">
    <citation type="submission" date="2016-06" db="EMBL/GenBank/DDBJ databases">
        <title>Parallel loss of symbiosis genes in relatives of nitrogen-fixing non-legume Parasponia.</title>
        <authorList>
            <person name="Van Velzen R."/>
            <person name="Holmer R."/>
            <person name="Bu F."/>
            <person name="Rutten L."/>
            <person name="Van Zeijl A."/>
            <person name="Liu W."/>
            <person name="Santuari L."/>
            <person name="Cao Q."/>
            <person name="Sharma T."/>
            <person name="Shen D."/>
            <person name="Roswanjaya Y."/>
            <person name="Wardhani T."/>
            <person name="Kalhor M.S."/>
            <person name="Jansen J."/>
            <person name="Van den Hoogen J."/>
            <person name="Gungor B."/>
            <person name="Hartog M."/>
            <person name="Hontelez J."/>
            <person name="Verver J."/>
            <person name="Yang W.-C."/>
            <person name="Schijlen E."/>
            <person name="Repin R."/>
            <person name="Schilthuizen M."/>
            <person name="Schranz E."/>
            <person name="Heidstra R."/>
            <person name="Miyata K."/>
            <person name="Fedorova E."/>
            <person name="Kohlen W."/>
            <person name="Bisseling T."/>
            <person name="Smit S."/>
            <person name="Geurts R."/>
        </authorList>
    </citation>
    <scope>NUCLEOTIDE SEQUENCE [LARGE SCALE GENOMIC DNA]</scope>
    <source>
        <strain evidence="2">cv. WU1-14</strain>
    </source>
</reference>
<evidence type="ECO:0000313" key="1">
    <source>
        <dbReference type="EMBL" id="PON65476.1"/>
    </source>
</evidence>
<dbReference type="Proteomes" id="UP000237105">
    <property type="component" value="Unassembled WGS sequence"/>
</dbReference>
<dbReference type="OrthoDB" id="10368680at2759"/>
<dbReference type="AlphaFoldDB" id="A0A2P5CWS5"/>
<name>A0A2P5CWS5_PARAD</name>
<keyword evidence="2" id="KW-1185">Reference proteome</keyword>
<gene>
    <name evidence="1" type="ORF">PanWU01x14_116390</name>
</gene>
<dbReference type="EMBL" id="JXTB01000087">
    <property type="protein sequence ID" value="PON65476.1"/>
    <property type="molecule type" value="Genomic_DNA"/>
</dbReference>
<evidence type="ECO:0000313" key="2">
    <source>
        <dbReference type="Proteomes" id="UP000237105"/>
    </source>
</evidence>
<sequence length="67" mass="7841">MGFPSDGGIEPNGKSYLLKVMEKAIENTIIFILKNKYSFTLQNRQLQFLRFTFAWTRPIIISLHARH</sequence>
<proteinExistence type="predicted"/>
<accession>A0A2P5CWS5</accession>
<comment type="caution">
    <text evidence="1">The sequence shown here is derived from an EMBL/GenBank/DDBJ whole genome shotgun (WGS) entry which is preliminary data.</text>
</comment>
<protein>
    <submittedName>
        <fullName evidence="1">Uncharacterized protein</fullName>
    </submittedName>
</protein>
<organism evidence="1 2">
    <name type="scientific">Parasponia andersonii</name>
    <name type="common">Sponia andersonii</name>
    <dbReference type="NCBI Taxonomy" id="3476"/>
    <lineage>
        <taxon>Eukaryota</taxon>
        <taxon>Viridiplantae</taxon>
        <taxon>Streptophyta</taxon>
        <taxon>Embryophyta</taxon>
        <taxon>Tracheophyta</taxon>
        <taxon>Spermatophyta</taxon>
        <taxon>Magnoliopsida</taxon>
        <taxon>eudicotyledons</taxon>
        <taxon>Gunneridae</taxon>
        <taxon>Pentapetalae</taxon>
        <taxon>rosids</taxon>
        <taxon>fabids</taxon>
        <taxon>Rosales</taxon>
        <taxon>Cannabaceae</taxon>
        <taxon>Parasponia</taxon>
    </lineage>
</organism>